<sequence>MKQKTLGSLGSIQGSKSFSYTDVLNRSKNLNNQYFMKSARIESLCDDISSDDDVHDVNDDYTDLRTEQTIKNQLLWQIWMLGRIDEKIKQKSKKATLYTFISGFEECNKCQIFKIYDNFLKISKIKSEQQIKYQEFCTGLIKIGIEDVKSFKKFQMKLNGFVSSNNLKDECELECAVLNQIYSD</sequence>
<comment type="caution">
    <text evidence="2">The sequence shown here is derived from an EMBL/GenBank/DDBJ whole genome shotgun (WGS) entry which is preliminary data.</text>
</comment>
<dbReference type="AlphaFoldDB" id="A0AA86RHZ4"/>
<gene>
    <name evidence="1" type="ORF">HINF_LOCUS1294</name>
    <name evidence="2" type="ORF">HINF_LOCUS62773</name>
    <name evidence="3" type="ORF">HINF_LOCUS66479</name>
    <name evidence="4" type="ORF">HINF_LOCUS76023</name>
</gene>
<reference evidence="3 5" key="2">
    <citation type="submission" date="2024-07" db="EMBL/GenBank/DDBJ databases">
        <authorList>
            <person name="Akdeniz Z."/>
        </authorList>
    </citation>
    <scope>NUCLEOTIDE SEQUENCE [LARGE SCALE GENOMIC DNA]</scope>
</reference>
<dbReference type="EMBL" id="CAXDID020000448">
    <property type="protein sequence ID" value="CAL6092857.1"/>
    <property type="molecule type" value="Genomic_DNA"/>
</dbReference>
<accession>A0AA86RHZ4</accession>
<dbReference type="EMBL" id="CATOUU010000029">
    <property type="protein sequence ID" value="CAI9913649.1"/>
    <property type="molecule type" value="Genomic_DNA"/>
</dbReference>
<evidence type="ECO:0000313" key="5">
    <source>
        <dbReference type="Proteomes" id="UP001642409"/>
    </source>
</evidence>
<evidence type="ECO:0000313" key="2">
    <source>
        <dbReference type="EMBL" id="CAI9975128.1"/>
    </source>
</evidence>
<keyword evidence="5" id="KW-1185">Reference proteome</keyword>
<name>A0AA86RHZ4_9EUKA</name>
<evidence type="ECO:0000313" key="1">
    <source>
        <dbReference type="EMBL" id="CAI9913649.1"/>
    </source>
</evidence>
<dbReference type="EMBL" id="CAXDID020000693">
    <property type="protein sequence ID" value="CAL6110655.1"/>
    <property type="molecule type" value="Genomic_DNA"/>
</dbReference>
<evidence type="ECO:0000313" key="3">
    <source>
        <dbReference type="EMBL" id="CAL6092857.1"/>
    </source>
</evidence>
<organism evidence="2">
    <name type="scientific">Hexamita inflata</name>
    <dbReference type="NCBI Taxonomy" id="28002"/>
    <lineage>
        <taxon>Eukaryota</taxon>
        <taxon>Metamonada</taxon>
        <taxon>Diplomonadida</taxon>
        <taxon>Hexamitidae</taxon>
        <taxon>Hexamitinae</taxon>
        <taxon>Hexamita</taxon>
    </lineage>
</organism>
<dbReference type="Proteomes" id="UP001642409">
    <property type="component" value="Unassembled WGS sequence"/>
</dbReference>
<proteinExistence type="predicted"/>
<protein>
    <submittedName>
        <fullName evidence="3">Hypothetical_protein</fullName>
    </submittedName>
</protein>
<dbReference type="EMBL" id="CATOUU010001163">
    <property type="protein sequence ID" value="CAI9975128.1"/>
    <property type="molecule type" value="Genomic_DNA"/>
</dbReference>
<reference evidence="2" key="1">
    <citation type="submission" date="2023-06" db="EMBL/GenBank/DDBJ databases">
        <authorList>
            <person name="Kurt Z."/>
        </authorList>
    </citation>
    <scope>NUCLEOTIDE SEQUENCE</scope>
</reference>
<evidence type="ECO:0000313" key="4">
    <source>
        <dbReference type="EMBL" id="CAL6110655.1"/>
    </source>
</evidence>